<sequence>MLFVSRLTRRGTSVTRLPLLMLNIESPQTLWLTRLSSLPELRLVESNSLTLTLTFKKNRSIVPLSNQLL</sequence>
<dbReference type="EMBL" id="CAKKLH010000098">
    <property type="protein sequence ID" value="CAH0102916.1"/>
    <property type="molecule type" value="Genomic_DNA"/>
</dbReference>
<dbReference type="Proteomes" id="UP000789390">
    <property type="component" value="Unassembled WGS sequence"/>
</dbReference>
<evidence type="ECO:0000313" key="2">
    <source>
        <dbReference type="Proteomes" id="UP000789390"/>
    </source>
</evidence>
<keyword evidence="2" id="KW-1185">Reference proteome</keyword>
<reference evidence="1" key="1">
    <citation type="submission" date="2021-11" db="EMBL/GenBank/DDBJ databases">
        <authorList>
            <person name="Schell T."/>
        </authorList>
    </citation>
    <scope>NUCLEOTIDE SEQUENCE</scope>
    <source>
        <strain evidence="1">M5</strain>
    </source>
</reference>
<accession>A0A8J2RL35</accession>
<gene>
    <name evidence="1" type="ORF">DGAL_LOCUS5440</name>
</gene>
<organism evidence="1 2">
    <name type="scientific">Daphnia galeata</name>
    <dbReference type="NCBI Taxonomy" id="27404"/>
    <lineage>
        <taxon>Eukaryota</taxon>
        <taxon>Metazoa</taxon>
        <taxon>Ecdysozoa</taxon>
        <taxon>Arthropoda</taxon>
        <taxon>Crustacea</taxon>
        <taxon>Branchiopoda</taxon>
        <taxon>Diplostraca</taxon>
        <taxon>Cladocera</taxon>
        <taxon>Anomopoda</taxon>
        <taxon>Daphniidae</taxon>
        <taxon>Daphnia</taxon>
    </lineage>
</organism>
<evidence type="ECO:0008006" key="3">
    <source>
        <dbReference type="Google" id="ProtNLM"/>
    </source>
</evidence>
<name>A0A8J2RL35_9CRUS</name>
<dbReference type="AlphaFoldDB" id="A0A8J2RL35"/>
<protein>
    <recommendedName>
        <fullName evidence="3">Non-structural protein NS-S</fullName>
    </recommendedName>
</protein>
<proteinExistence type="predicted"/>
<comment type="caution">
    <text evidence="1">The sequence shown here is derived from an EMBL/GenBank/DDBJ whole genome shotgun (WGS) entry which is preliminary data.</text>
</comment>
<evidence type="ECO:0000313" key="1">
    <source>
        <dbReference type="EMBL" id="CAH0102916.1"/>
    </source>
</evidence>